<reference evidence="2 3" key="1">
    <citation type="submission" date="2020-04" db="EMBL/GenBank/DDBJ databases">
        <authorList>
            <person name="Laetsch R D."/>
            <person name="Stevens L."/>
            <person name="Kumar S."/>
            <person name="Blaxter L. M."/>
        </authorList>
    </citation>
    <scope>NUCLEOTIDE SEQUENCE [LARGE SCALE GENOMIC DNA]</scope>
</reference>
<keyword evidence="1" id="KW-1133">Transmembrane helix</keyword>
<keyword evidence="3" id="KW-1185">Reference proteome</keyword>
<protein>
    <submittedName>
        <fullName evidence="2">Uncharacterized protein</fullName>
    </submittedName>
</protein>
<dbReference type="Proteomes" id="UP000494206">
    <property type="component" value="Unassembled WGS sequence"/>
</dbReference>
<accession>A0A8S1ENU9</accession>
<name>A0A8S1ENU9_9PELO</name>
<gene>
    <name evidence="2" type="ORF">CBOVIS_LOCUS5500</name>
</gene>
<evidence type="ECO:0000313" key="2">
    <source>
        <dbReference type="EMBL" id="CAB3402968.1"/>
    </source>
</evidence>
<keyword evidence="1" id="KW-0472">Membrane</keyword>
<dbReference type="EMBL" id="CADEPM010000003">
    <property type="protein sequence ID" value="CAB3402968.1"/>
    <property type="molecule type" value="Genomic_DNA"/>
</dbReference>
<keyword evidence="1" id="KW-0812">Transmembrane</keyword>
<proteinExistence type="predicted"/>
<comment type="caution">
    <text evidence="2">The sequence shown here is derived from an EMBL/GenBank/DDBJ whole genome shotgun (WGS) entry which is preliminary data.</text>
</comment>
<organism evidence="2 3">
    <name type="scientific">Caenorhabditis bovis</name>
    <dbReference type="NCBI Taxonomy" id="2654633"/>
    <lineage>
        <taxon>Eukaryota</taxon>
        <taxon>Metazoa</taxon>
        <taxon>Ecdysozoa</taxon>
        <taxon>Nematoda</taxon>
        <taxon>Chromadorea</taxon>
        <taxon>Rhabditida</taxon>
        <taxon>Rhabditina</taxon>
        <taxon>Rhabditomorpha</taxon>
        <taxon>Rhabditoidea</taxon>
        <taxon>Rhabditidae</taxon>
        <taxon>Peloderinae</taxon>
        <taxon>Caenorhabditis</taxon>
    </lineage>
</organism>
<feature type="transmembrane region" description="Helical" evidence="1">
    <location>
        <begin position="12"/>
        <end position="36"/>
    </location>
</feature>
<sequence length="105" mass="11652">MDDQIIISPYRLAVSAFFISTAYLVCSILCVFLTAFKVYHYFMIRKFSFSEIKTTVSFVGVSLDDIPKRRIYAATDSKIEVLGGKGNTETNVEVGSGTGTSAERF</sequence>
<evidence type="ECO:0000313" key="3">
    <source>
        <dbReference type="Proteomes" id="UP000494206"/>
    </source>
</evidence>
<dbReference type="AlphaFoldDB" id="A0A8S1ENU9"/>
<evidence type="ECO:0000256" key="1">
    <source>
        <dbReference type="SAM" id="Phobius"/>
    </source>
</evidence>